<organism evidence="1">
    <name type="scientific">freshwater metagenome</name>
    <dbReference type="NCBI Taxonomy" id="449393"/>
    <lineage>
        <taxon>unclassified sequences</taxon>
        <taxon>metagenomes</taxon>
        <taxon>ecological metagenomes</taxon>
    </lineage>
</organism>
<proteinExistence type="predicted"/>
<reference evidence="1" key="1">
    <citation type="submission" date="2020-05" db="EMBL/GenBank/DDBJ databases">
        <authorList>
            <person name="Chiriac C."/>
            <person name="Salcher M."/>
            <person name="Ghai R."/>
            <person name="Kavagutti S V."/>
        </authorList>
    </citation>
    <scope>NUCLEOTIDE SEQUENCE</scope>
</reference>
<dbReference type="AlphaFoldDB" id="A0A6J7ULK7"/>
<evidence type="ECO:0000313" key="1">
    <source>
        <dbReference type="EMBL" id="CAB5064887.1"/>
    </source>
</evidence>
<name>A0A6J7ULK7_9ZZZZ</name>
<sequence length="56" mass="5547">MTAIVCGCVSRSIKNGASSSPVQLLLAIPIASAAAVGSSSIDAFEIESPVKSVITV</sequence>
<protein>
    <submittedName>
        <fullName evidence="1">Unannotated protein</fullName>
    </submittedName>
</protein>
<dbReference type="EMBL" id="CAFBQS010000135">
    <property type="protein sequence ID" value="CAB5064887.1"/>
    <property type="molecule type" value="Genomic_DNA"/>
</dbReference>
<accession>A0A6J7ULK7</accession>
<gene>
    <name evidence="1" type="ORF">UFOPK4366_00727</name>
</gene>